<keyword evidence="1" id="KW-0472">Membrane</keyword>
<reference evidence="2 3" key="1">
    <citation type="journal article" date="2018" name="BMC Genomics">
        <title>The genome of Naegleria lovaniensis, the basis for a comparative approach to unravel pathogenicity factors of the human pathogenic amoeba N. fowleri.</title>
        <authorList>
            <person name="Liechti N."/>
            <person name="Schurch N."/>
            <person name="Bruggmann R."/>
            <person name="Wittwer M."/>
        </authorList>
    </citation>
    <scope>NUCLEOTIDE SEQUENCE [LARGE SCALE GENOMIC DNA]</scope>
    <source>
        <strain evidence="2 3">ATCC 30569</strain>
    </source>
</reference>
<feature type="transmembrane region" description="Helical" evidence="1">
    <location>
        <begin position="185"/>
        <end position="207"/>
    </location>
</feature>
<comment type="caution">
    <text evidence="2">The sequence shown here is derived from an EMBL/GenBank/DDBJ whole genome shotgun (WGS) entry which is preliminary data.</text>
</comment>
<protein>
    <recommendedName>
        <fullName evidence="4">Phosphatidylinositol N-acetylglucosaminyltransferase subunit Q</fullName>
    </recommendedName>
</protein>
<accession>A0AA88KKS1</accession>
<dbReference type="GO" id="GO:0016020">
    <property type="term" value="C:membrane"/>
    <property type="evidence" value="ECO:0007669"/>
    <property type="project" value="InterPro"/>
</dbReference>
<dbReference type="PANTHER" id="PTHR21329">
    <property type="entry name" value="PHOSPHATIDYLINOSITOL N-ACETYLGLUCOSAMINYLTRANSFERASE SUBUNIT Q-RELATED"/>
    <property type="match status" value="1"/>
</dbReference>
<feature type="transmembrane region" description="Helical" evidence="1">
    <location>
        <begin position="370"/>
        <end position="401"/>
    </location>
</feature>
<keyword evidence="3" id="KW-1185">Reference proteome</keyword>
<dbReference type="GO" id="GO:0005783">
    <property type="term" value="C:endoplasmic reticulum"/>
    <property type="evidence" value="ECO:0007669"/>
    <property type="project" value="TreeGrafter"/>
</dbReference>
<keyword evidence="1" id="KW-0812">Transmembrane</keyword>
<feature type="transmembrane region" description="Helical" evidence="1">
    <location>
        <begin position="332"/>
        <end position="349"/>
    </location>
</feature>
<dbReference type="InterPro" id="IPR007720">
    <property type="entry name" value="PigQ/GPI1"/>
</dbReference>
<evidence type="ECO:0000313" key="2">
    <source>
        <dbReference type="EMBL" id="KAG2383328.1"/>
    </source>
</evidence>
<dbReference type="EMBL" id="PYSW02000021">
    <property type="protein sequence ID" value="KAG2383328.1"/>
    <property type="molecule type" value="Genomic_DNA"/>
</dbReference>
<name>A0AA88KKS1_NAELO</name>
<feature type="transmembrane region" description="Helical" evidence="1">
    <location>
        <begin position="407"/>
        <end position="426"/>
    </location>
</feature>
<evidence type="ECO:0000256" key="1">
    <source>
        <dbReference type="SAM" id="Phobius"/>
    </source>
</evidence>
<keyword evidence="1" id="KW-1133">Transmembrane helix</keyword>
<feature type="transmembrane region" description="Helical" evidence="1">
    <location>
        <begin position="291"/>
        <end position="312"/>
    </location>
</feature>
<dbReference type="RefSeq" id="XP_044549007.1">
    <property type="nucleotide sequence ID" value="XM_044694329.1"/>
</dbReference>
<evidence type="ECO:0008006" key="4">
    <source>
        <dbReference type="Google" id="ProtNLM"/>
    </source>
</evidence>
<dbReference type="GO" id="GO:0006506">
    <property type="term" value="P:GPI anchor biosynthetic process"/>
    <property type="evidence" value="ECO:0007669"/>
    <property type="project" value="InterPro"/>
</dbReference>
<gene>
    <name evidence="2" type="ORF">C9374_004665</name>
</gene>
<dbReference type="PANTHER" id="PTHR21329:SF3">
    <property type="entry name" value="PHOSPHATIDYLINOSITOL N-ACETYLGLUCOSAMINYLTRANSFERASE SUBUNIT Q"/>
    <property type="match status" value="1"/>
</dbReference>
<evidence type="ECO:0000313" key="3">
    <source>
        <dbReference type="Proteomes" id="UP000816034"/>
    </source>
</evidence>
<dbReference type="AlphaFoldDB" id="A0AA88KKS1"/>
<organism evidence="2 3">
    <name type="scientific">Naegleria lovaniensis</name>
    <name type="common">Amoeba</name>
    <dbReference type="NCBI Taxonomy" id="51637"/>
    <lineage>
        <taxon>Eukaryota</taxon>
        <taxon>Discoba</taxon>
        <taxon>Heterolobosea</taxon>
        <taxon>Tetramitia</taxon>
        <taxon>Eutetramitia</taxon>
        <taxon>Vahlkampfiidae</taxon>
        <taxon>Naegleria</taxon>
    </lineage>
</organism>
<proteinExistence type="predicted"/>
<dbReference type="Proteomes" id="UP000816034">
    <property type="component" value="Unassembled WGS sequence"/>
</dbReference>
<dbReference type="Pfam" id="PF05024">
    <property type="entry name" value="Gpi1"/>
    <property type="match status" value="1"/>
</dbReference>
<dbReference type="GeneID" id="68097120"/>
<sequence>MGVIIDHPSSHDNFLQQPNTTSVDVVIKKVVRQSDFKHGKLSQQDTLVGKIKFEMDSNDSESQNYCNLTRNNCLQDGQEKIFIVLRVDTRTHSLKICNLFLNGIDICRTNSVGIYCIYYQDGVKYNSYTKDGEMSESCTTFLDCINNESNNTKIEKTHSYLEEEHQSLIGSTWWRCISSRIHDPITLNSIVDIILGFLFAYFIYSLYYTDAFSKAKNQFLIIYEGFFKMVVNHFEWLIRDSNPGGFKLNRQLNLLLGNMAIGGITWWKSLFELCYSLVADNETVILLSKNLTLTVVIACCMTGFSTLIAAVSDCFMLASVNILLFYRITRRLYSQLIQITLSLWRLFRGKKNNPLRKRLDNCDDYSNEQLVLGTILFTICIFLYFTVAVYYFTFAFLFYMLVIIRKTLFSVIVFIHNFPIATLLNINGRRNRGVYYQHLFTDPTTNTSYLKMTSTTMSLSETMQPLKQQLLTQVINANTCPAHQDHLEETSSNVIVRLLFGYPLFYH</sequence>